<dbReference type="Pfam" id="PF01918">
    <property type="entry name" value="Alba"/>
    <property type="match status" value="1"/>
</dbReference>
<dbReference type="PANTHER" id="PTHR13516">
    <property type="entry name" value="RIBONUCLEASE P SUBUNIT P25"/>
    <property type="match status" value="1"/>
</dbReference>
<dbReference type="AlphaFoldDB" id="A0A553QJQ0"/>
<dbReference type="InterPro" id="IPR051958">
    <property type="entry name" value="Alba-like_NAB"/>
</dbReference>
<gene>
    <name evidence="6" type="ORF">DNTS_033353</name>
</gene>
<dbReference type="GO" id="GO:0000172">
    <property type="term" value="C:ribonuclease MRP complex"/>
    <property type="evidence" value="ECO:0007669"/>
    <property type="project" value="TreeGrafter"/>
</dbReference>
<dbReference type="PANTHER" id="PTHR13516:SF5">
    <property type="entry name" value="RIBONUCLEASE P PROTEIN SUBUNIT P25"/>
    <property type="match status" value="1"/>
</dbReference>
<dbReference type="GO" id="GO:0005634">
    <property type="term" value="C:nucleus"/>
    <property type="evidence" value="ECO:0007669"/>
    <property type="project" value="UniProtKB-SubCell"/>
</dbReference>
<evidence type="ECO:0000259" key="5">
    <source>
        <dbReference type="Pfam" id="PF01918"/>
    </source>
</evidence>
<feature type="compositionally biased region" description="Polar residues" evidence="4">
    <location>
        <begin position="357"/>
        <end position="366"/>
    </location>
</feature>
<evidence type="ECO:0000256" key="1">
    <source>
        <dbReference type="ARBA" id="ARBA00004123"/>
    </source>
</evidence>
<dbReference type="OrthoDB" id="424402at2759"/>
<reference evidence="6 7" key="1">
    <citation type="journal article" date="2019" name="Sci. Data">
        <title>Hybrid genome assembly and annotation of Danionella translucida.</title>
        <authorList>
            <person name="Kadobianskyi M."/>
            <person name="Schulze L."/>
            <person name="Schuelke M."/>
            <person name="Judkewitz B."/>
        </authorList>
    </citation>
    <scope>NUCLEOTIDE SEQUENCE [LARGE SCALE GENOMIC DNA]</scope>
    <source>
        <strain evidence="6 7">Bolton</strain>
    </source>
</reference>
<dbReference type="InterPro" id="IPR002775">
    <property type="entry name" value="DNA/RNA-bd_Alba-like"/>
</dbReference>
<evidence type="ECO:0000256" key="3">
    <source>
        <dbReference type="ARBA" id="ARBA00023242"/>
    </source>
</evidence>
<accession>A0A553QJQ0</accession>
<dbReference type="Proteomes" id="UP000316079">
    <property type="component" value="Unassembled WGS sequence"/>
</dbReference>
<protein>
    <recommendedName>
        <fullName evidence="5">DNA/RNA-binding protein Alba-like domain-containing protein</fullName>
    </recommendedName>
</protein>
<dbReference type="SUPFAM" id="SSF82704">
    <property type="entry name" value="AlbA-like"/>
    <property type="match status" value="1"/>
</dbReference>
<comment type="similarity">
    <text evidence="2">Belongs to the histone-like Alba family.</text>
</comment>
<name>A0A553QJQ0_9TELE</name>
<comment type="subcellular location">
    <subcellularLocation>
        <location evidence="1">Nucleus</location>
    </subcellularLocation>
</comment>
<keyword evidence="3" id="KW-0539">Nucleus</keyword>
<feature type="region of interest" description="Disordered" evidence="4">
    <location>
        <begin position="790"/>
        <end position="818"/>
    </location>
</feature>
<proteinExistence type="inferred from homology"/>
<dbReference type="GO" id="GO:0001682">
    <property type="term" value="P:tRNA 5'-leader removal"/>
    <property type="evidence" value="ECO:0007669"/>
    <property type="project" value="TreeGrafter"/>
</dbReference>
<comment type="caution">
    <text evidence="6">The sequence shown here is derived from an EMBL/GenBank/DDBJ whole genome shotgun (WGS) entry which is preliminary data.</text>
</comment>
<dbReference type="STRING" id="623744.A0A553QJQ0"/>
<evidence type="ECO:0000256" key="4">
    <source>
        <dbReference type="SAM" id="MobiDB-lite"/>
    </source>
</evidence>
<dbReference type="InterPro" id="IPR036882">
    <property type="entry name" value="Alba-like_dom_sf"/>
</dbReference>
<organism evidence="6 7">
    <name type="scientific">Danionella cerebrum</name>
    <dbReference type="NCBI Taxonomy" id="2873325"/>
    <lineage>
        <taxon>Eukaryota</taxon>
        <taxon>Metazoa</taxon>
        <taxon>Chordata</taxon>
        <taxon>Craniata</taxon>
        <taxon>Vertebrata</taxon>
        <taxon>Euteleostomi</taxon>
        <taxon>Actinopterygii</taxon>
        <taxon>Neopterygii</taxon>
        <taxon>Teleostei</taxon>
        <taxon>Ostariophysi</taxon>
        <taxon>Cypriniformes</taxon>
        <taxon>Danionidae</taxon>
        <taxon>Danioninae</taxon>
        <taxon>Danionella</taxon>
    </lineage>
</organism>
<feature type="region of interest" description="Disordered" evidence="4">
    <location>
        <begin position="500"/>
        <end position="520"/>
    </location>
</feature>
<dbReference type="GO" id="GO:0003723">
    <property type="term" value="F:RNA binding"/>
    <property type="evidence" value="ECO:0007669"/>
    <property type="project" value="TreeGrafter"/>
</dbReference>
<feature type="region of interest" description="Disordered" evidence="4">
    <location>
        <begin position="299"/>
        <end position="454"/>
    </location>
</feature>
<evidence type="ECO:0000313" key="7">
    <source>
        <dbReference type="Proteomes" id="UP000316079"/>
    </source>
</evidence>
<keyword evidence="7" id="KW-1185">Reference proteome</keyword>
<feature type="domain" description="DNA/RNA-binding protein Alba-like" evidence="5">
    <location>
        <begin position="38"/>
        <end position="101"/>
    </location>
</feature>
<dbReference type="EMBL" id="SRMA01025875">
    <property type="protein sequence ID" value="TRY90165.1"/>
    <property type="molecule type" value="Genomic_DNA"/>
</dbReference>
<evidence type="ECO:0000256" key="2">
    <source>
        <dbReference type="ARBA" id="ARBA00008018"/>
    </source>
</evidence>
<sequence>MELNTDLPLSMSGGLKKVCRIEEEISSPFPDLPSGFLEMRVKEGSKIRNLMGFAMARMQDDGLKQVVFSGSSRALTKTITCAEIMKRKIEGLHQITKLQYKSLREVWEKNLDGAGGESEVMIQKKIPSISILLSKDPLNTLEPGYQPPNNTTNPVDPPNHAINLLNQLGFNQSDNPAINLHEPLNQRPNFLELGYQPASHTLNPLERQKDTLNPLEPTRSTPILDIPKEMLNPLQSQKDTRVSLELPKDILYPLESPSSTLDVPKEMLKPLQPPKNMENPLESQKCLLDPLDLPKNIAHKLGPPKSTPNLLDFPKGKSQKDTLNSLEPPKHIANPPETPKSMLNPLDLPKDMVHKLNPSSAPNSLDYSKGMLKPPEPPMDTINQPEAQMKTIIPMKPSKNTLKQLETPKRMQHPPRLPKDKQNPLEPPISSQNQLKPSEKKLNLPETPQDTINKQKLRFQPLNSLKPPNHWLYSKNLGEQPQSPHLINAVRYHQLNPVDSLNHNESTEEPRNHTQTKLKPSSHALNPLEMVNEHPNTRLKFLSALEAGCPSKYGLNQKTPSNHVPNTTDPLNHTLNPLDHHEKLLLRLLNTEEPGFQSKIDPSEPLNHILFTSISSNYSQNPMEPLNYTPKKVRLYTASSTLNPLVPEDQSLFPRLTPRNHIDNAVETSNLTPNSSEPLMHSLNNPENPNNTLKPIQYQALNRFNPNLMQIQLKSPKALETESQPLNYRLLNHIVNPLDHSLIVRGSLNPQSYATSKVNYPNDMFLGPPNRMDTPNHVGSQHPKAAVKRNNISQLTEKPSRGWSDFDMESQAKKHRTI</sequence>
<dbReference type="Gene3D" id="3.30.110.20">
    <property type="entry name" value="Alba-like domain"/>
    <property type="match status" value="1"/>
</dbReference>
<evidence type="ECO:0000313" key="6">
    <source>
        <dbReference type="EMBL" id="TRY90165.1"/>
    </source>
</evidence>